<dbReference type="AlphaFoldDB" id="A0A428QGV1"/>
<keyword evidence="3" id="KW-1185">Reference proteome</keyword>
<evidence type="ECO:0000313" key="2">
    <source>
        <dbReference type="EMBL" id="RSL64506.1"/>
    </source>
</evidence>
<feature type="compositionally biased region" description="Basic and acidic residues" evidence="1">
    <location>
        <begin position="284"/>
        <end position="293"/>
    </location>
</feature>
<dbReference type="OrthoDB" id="428854at2759"/>
<feature type="region of interest" description="Disordered" evidence="1">
    <location>
        <begin position="16"/>
        <end position="560"/>
    </location>
</feature>
<name>A0A428QGV1_9HYPO</name>
<feature type="compositionally biased region" description="Polar residues" evidence="1">
    <location>
        <begin position="395"/>
        <end position="411"/>
    </location>
</feature>
<sequence length="583" mass="62266">MASSNPFRKSVVAADTATLQGIASPTSTRFPPPPFDRHLVEPTTPNEFPAEWAFAATPSFEEHGSMQQKGDDPFDATSTDDSDREMVSAFARDQDRSGGQAPGNPFSKTLRDLESPAAERKLEQERKEEGHALKAARRSLDVNSFKRLLMTGNSGSERPPTPLRMRQSMPPSARNTADSSSVSLASTQDSLKDALTPGSEMQEVSLIARDASDTPEDDIERSSFSDSSTSLQIGRGKKPPPPPSSRHGKSIKLDFIGGQSAPEALASMSQSDMNKPLPPAPVRKSFEDGHESPFDQEAAGKVPDVNIENNPTSPNAPRNNQKAVPAPPPRRGHARGESKAFTPGGSSLGQQALRNHNENLSRSSSMRSQTNHARHDSHAPAPPPPPRRSHHGPRQSTQIPAGMTSNLTRNTSQSSSSPALSPELDTVSTPTHHQPSVEPTPPREAQPGSHQAGVTKSWAPPPPPARNASVRRPASIRSVDSTSRRISFEAKPHGGIAPPPPPRRQRGSSRGSIEEPPRRTSMEGVAKARSSQVPEEEPYDAAATLSTGPTSPQSATDAGKGANILADLDALQREVDALRGKLG</sequence>
<evidence type="ECO:0000256" key="1">
    <source>
        <dbReference type="SAM" id="MobiDB-lite"/>
    </source>
</evidence>
<gene>
    <name evidence="2" type="ORF">CEP54_004671</name>
</gene>
<evidence type="ECO:0000313" key="3">
    <source>
        <dbReference type="Proteomes" id="UP000288168"/>
    </source>
</evidence>
<feature type="compositionally biased region" description="Basic and acidic residues" evidence="1">
    <location>
        <begin position="512"/>
        <end position="521"/>
    </location>
</feature>
<feature type="compositionally biased region" description="Polar residues" evidence="1">
    <location>
        <begin position="544"/>
        <end position="556"/>
    </location>
</feature>
<dbReference type="STRING" id="1325734.A0A428QGV1"/>
<feature type="compositionally biased region" description="Basic and acidic residues" evidence="1">
    <location>
        <begin position="109"/>
        <end position="132"/>
    </location>
</feature>
<feature type="compositionally biased region" description="Basic and acidic residues" evidence="1">
    <location>
        <begin position="482"/>
        <end position="492"/>
    </location>
</feature>
<feature type="compositionally biased region" description="Polar residues" evidence="1">
    <location>
        <begin position="344"/>
        <end position="371"/>
    </location>
</feature>
<feature type="compositionally biased region" description="Polar residues" evidence="1">
    <location>
        <begin position="222"/>
        <end position="232"/>
    </location>
</feature>
<feature type="compositionally biased region" description="Polar residues" evidence="1">
    <location>
        <begin position="307"/>
        <end position="322"/>
    </location>
</feature>
<proteinExistence type="predicted"/>
<accession>A0A428QGV1</accession>
<organism evidence="2 3">
    <name type="scientific">Fusarium duplospermum</name>
    <dbReference type="NCBI Taxonomy" id="1325734"/>
    <lineage>
        <taxon>Eukaryota</taxon>
        <taxon>Fungi</taxon>
        <taxon>Dikarya</taxon>
        <taxon>Ascomycota</taxon>
        <taxon>Pezizomycotina</taxon>
        <taxon>Sordariomycetes</taxon>
        <taxon>Hypocreomycetidae</taxon>
        <taxon>Hypocreales</taxon>
        <taxon>Nectriaceae</taxon>
        <taxon>Fusarium</taxon>
        <taxon>Fusarium solani species complex</taxon>
    </lineage>
</organism>
<feature type="compositionally biased region" description="Polar residues" evidence="1">
    <location>
        <begin position="169"/>
        <end position="189"/>
    </location>
</feature>
<reference evidence="2 3" key="1">
    <citation type="submission" date="2017-06" db="EMBL/GenBank/DDBJ databases">
        <title>Comparative genomic analysis of Ambrosia Fusariam Clade fungi.</title>
        <authorList>
            <person name="Stajich J.E."/>
            <person name="Carrillo J."/>
            <person name="Kijimoto T."/>
            <person name="Eskalen A."/>
            <person name="O'Donnell K."/>
            <person name="Kasson M."/>
        </authorList>
    </citation>
    <scope>NUCLEOTIDE SEQUENCE [LARGE SCALE GENOMIC DNA]</scope>
    <source>
        <strain evidence="2 3">NRRL62584</strain>
    </source>
</reference>
<comment type="caution">
    <text evidence="2">The sequence shown here is derived from an EMBL/GenBank/DDBJ whole genome shotgun (WGS) entry which is preliminary data.</text>
</comment>
<dbReference type="EMBL" id="NKCI01000033">
    <property type="protein sequence ID" value="RSL64506.1"/>
    <property type="molecule type" value="Genomic_DNA"/>
</dbReference>
<dbReference type="Proteomes" id="UP000288168">
    <property type="component" value="Unassembled WGS sequence"/>
</dbReference>
<protein>
    <submittedName>
        <fullName evidence="2">Uncharacterized protein</fullName>
    </submittedName>
</protein>
<feature type="compositionally biased region" description="Basic and acidic residues" evidence="1">
    <location>
        <begin position="60"/>
        <end position="72"/>
    </location>
</feature>